<reference evidence="1 2" key="1">
    <citation type="journal article" date="2016" name="Nat. Commun.">
        <title>Thousands of microbial genomes shed light on interconnected biogeochemical processes in an aquifer system.</title>
        <authorList>
            <person name="Anantharaman K."/>
            <person name="Brown C.T."/>
            <person name="Hug L.A."/>
            <person name="Sharon I."/>
            <person name="Castelle C.J."/>
            <person name="Probst A.J."/>
            <person name="Thomas B.C."/>
            <person name="Singh A."/>
            <person name="Wilkins M.J."/>
            <person name="Karaoz U."/>
            <person name="Brodie E.L."/>
            <person name="Williams K.H."/>
            <person name="Hubbard S.S."/>
            <person name="Banfield J.F."/>
        </authorList>
    </citation>
    <scope>NUCLEOTIDE SEQUENCE [LARGE SCALE GENOMIC DNA]</scope>
</reference>
<dbReference type="AlphaFoldDB" id="A0A1F4TPL9"/>
<dbReference type="EMBL" id="MEUI01000014">
    <property type="protein sequence ID" value="OGC34661.1"/>
    <property type="molecule type" value="Genomic_DNA"/>
</dbReference>
<sequence length="286" mass="32390">MSGCELVQPNNSAAIQAQTKVSGEQYFRCNSFEDALVKIIHDEKPDHLALGEIHPKRNQQIESKQQTTLTLFAKRALRIAWINGFNHYLIEGLYGDRKADKAIESYLVTGQELGDEQYYPQEHMNIPGLRILSQEVRRWRKGGVVVKLYGGGPWRNDQEVKAVPKVLTNTEPGLLELLAMKTTERAGEKAVALLKQGFKVVSFSGTSRNDIYNARKGVSFAGMFPGKKYVELDLLSPEMMRYALNSRYKKDFQRWLRVAIPPNDKITLIKRGKAYTVIFSNGVLTP</sequence>
<evidence type="ECO:0000313" key="1">
    <source>
        <dbReference type="EMBL" id="OGC34661.1"/>
    </source>
</evidence>
<gene>
    <name evidence="1" type="ORF">A2462_04960</name>
</gene>
<accession>A0A1F4TPL9</accession>
<name>A0A1F4TPL9_UNCSA</name>
<evidence type="ECO:0000313" key="2">
    <source>
        <dbReference type="Proteomes" id="UP000177309"/>
    </source>
</evidence>
<protein>
    <submittedName>
        <fullName evidence="1">Uncharacterized protein</fullName>
    </submittedName>
</protein>
<organism evidence="1 2">
    <name type="scientific">candidate division WOR-1 bacterium RIFOXYC2_FULL_41_25</name>
    <dbReference type="NCBI Taxonomy" id="1802586"/>
    <lineage>
        <taxon>Bacteria</taxon>
        <taxon>Bacillati</taxon>
        <taxon>Saganbacteria</taxon>
    </lineage>
</organism>
<dbReference type="Proteomes" id="UP000177309">
    <property type="component" value="Unassembled WGS sequence"/>
</dbReference>
<comment type="caution">
    <text evidence="1">The sequence shown here is derived from an EMBL/GenBank/DDBJ whole genome shotgun (WGS) entry which is preliminary data.</text>
</comment>
<proteinExistence type="predicted"/>